<dbReference type="AlphaFoldDB" id="A0A914M052"/>
<dbReference type="InterPro" id="IPR055261">
    <property type="entry name" value="PI_transfer_N"/>
</dbReference>
<dbReference type="InterPro" id="IPR023393">
    <property type="entry name" value="START-like_dom_sf"/>
</dbReference>
<accession>A0A914M052</accession>
<dbReference type="GO" id="GO:0035091">
    <property type="term" value="F:phosphatidylinositol binding"/>
    <property type="evidence" value="ECO:0007669"/>
    <property type="project" value="TreeGrafter"/>
</dbReference>
<dbReference type="WBParaSite" id="Minc3s00853g18107">
    <property type="protein sequence ID" value="Minc3s00853g18107"/>
    <property type="gene ID" value="Minc3s00853g18107"/>
</dbReference>
<dbReference type="InterPro" id="IPR031315">
    <property type="entry name" value="LNS2/PITP"/>
</dbReference>
<feature type="compositionally biased region" description="Low complexity" evidence="7">
    <location>
        <begin position="520"/>
        <end position="549"/>
    </location>
</feature>
<dbReference type="GO" id="GO:0012505">
    <property type="term" value="C:endomembrane system"/>
    <property type="evidence" value="ECO:0007669"/>
    <property type="project" value="UniProtKB-SubCell"/>
</dbReference>
<keyword evidence="4" id="KW-0597">Phosphoprotein</keyword>
<keyword evidence="3" id="KW-0488">Methylation</keyword>
<dbReference type="Pfam" id="PF02121">
    <property type="entry name" value="IP_trans"/>
    <property type="match status" value="1"/>
</dbReference>
<dbReference type="Proteomes" id="UP000887563">
    <property type="component" value="Unplaced"/>
</dbReference>
<feature type="domain" description="DDHD" evidence="8">
    <location>
        <begin position="653"/>
        <end position="795"/>
    </location>
</feature>
<evidence type="ECO:0000256" key="1">
    <source>
        <dbReference type="ARBA" id="ARBA00004184"/>
    </source>
</evidence>
<evidence type="ECO:0000256" key="4">
    <source>
        <dbReference type="ARBA" id="ARBA00022553"/>
    </source>
</evidence>
<dbReference type="InterPro" id="IPR001666">
    <property type="entry name" value="PI_transfer"/>
</dbReference>
<feature type="compositionally biased region" description="Polar residues" evidence="7">
    <location>
        <begin position="601"/>
        <end position="615"/>
    </location>
</feature>
<evidence type="ECO:0000256" key="2">
    <source>
        <dbReference type="ARBA" id="ARBA00010316"/>
    </source>
</evidence>
<evidence type="ECO:0000256" key="3">
    <source>
        <dbReference type="ARBA" id="ARBA00022481"/>
    </source>
</evidence>
<feature type="coiled-coil region" evidence="6">
    <location>
        <begin position="265"/>
        <end position="294"/>
    </location>
</feature>
<feature type="region of interest" description="Disordered" evidence="7">
    <location>
        <begin position="520"/>
        <end position="579"/>
    </location>
</feature>
<proteinExistence type="inferred from homology"/>
<dbReference type="InterPro" id="IPR004177">
    <property type="entry name" value="DDHD_dom"/>
</dbReference>
<keyword evidence="6" id="KW-0175">Coiled coil</keyword>
<reference evidence="10" key="1">
    <citation type="submission" date="2022-11" db="UniProtKB">
        <authorList>
            <consortium name="WormBaseParasite"/>
        </authorList>
    </citation>
    <scope>IDENTIFICATION</scope>
</reference>
<dbReference type="PANTHER" id="PTHR10658">
    <property type="entry name" value="PHOSPHATIDYLINOSITOL TRANSFER PROTEIN"/>
    <property type="match status" value="1"/>
</dbReference>
<dbReference type="FunFam" id="3.30.530.20:FF:000028">
    <property type="entry name" value="Phosphatidylinositol transfer protein 5"/>
    <property type="match status" value="1"/>
</dbReference>
<evidence type="ECO:0000259" key="8">
    <source>
        <dbReference type="PROSITE" id="PS51043"/>
    </source>
</evidence>
<dbReference type="PANTHER" id="PTHR10658:SF81">
    <property type="entry name" value="PROTEIN RETINAL DEGENERATION B"/>
    <property type="match status" value="1"/>
</dbReference>
<organism evidence="9 10">
    <name type="scientific">Meloidogyne incognita</name>
    <name type="common">Southern root-knot nematode worm</name>
    <name type="synonym">Oxyuris incognita</name>
    <dbReference type="NCBI Taxonomy" id="6306"/>
    <lineage>
        <taxon>Eukaryota</taxon>
        <taxon>Metazoa</taxon>
        <taxon>Ecdysozoa</taxon>
        <taxon>Nematoda</taxon>
        <taxon>Chromadorea</taxon>
        <taxon>Rhabditida</taxon>
        <taxon>Tylenchina</taxon>
        <taxon>Tylenchomorpha</taxon>
        <taxon>Tylenchoidea</taxon>
        <taxon>Meloidogynidae</taxon>
        <taxon>Meloidogyninae</taxon>
        <taxon>Meloidogyne</taxon>
        <taxon>Meloidogyne incognita group</taxon>
    </lineage>
</organism>
<dbReference type="GO" id="GO:0008526">
    <property type="term" value="F:phosphatidylinositol transfer activity"/>
    <property type="evidence" value="ECO:0007669"/>
    <property type="project" value="TreeGrafter"/>
</dbReference>
<dbReference type="InterPro" id="IPR036412">
    <property type="entry name" value="HAD-like_sf"/>
</dbReference>
<evidence type="ECO:0000256" key="5">
    <source>
        <dbReference type="ARBA" id="ARBA00022837"/>
    </source>
</evidence>
<comment type="similarity">
    <text evidence="2">Belongs to the PtdIns transfer protein family. PI transfer class IIA subfamily.</text>
</comment>
<feature type="region of interest" description="Disordered" evidence="7">
    <location>
        <begin position="1148"/>
        <end position="1204"/>
    </location>
</feature>
<protein>
    <submittedName>
        <fullName evidence="10">DDHD domain-containing protein</fullName>
    </submittedName>
</protein>
<keyword evidence="5" id="KW-0106">Calcium</keyword>
<dbReference type="SMART" id="SM00775">
    <property type="entry name" value="LNS2"/>
    <property type="match status" value="1"/>
</dbReference>
<feature type="compositionally biased region" description="Low complexity" evidence="7">
    <location>
        <begin position="1152"/>
        <end position="1172"/>
    </location>
</feature>
<dbReference type="GO" id="GO:0005737">
    <property type="term" value="C:cytoplasm"/>
    <property type="evidence" value="ECO:0007669"/>
    <property type="project" value="TreeGrafter"/>
</dbReference>
<dbReference type="Gene3D" id="3.40.50.1000">
    <property type="entry name" value="HAD superfamily/HAD-like"/>
    <property type="match status" value="1"/>
</dbReference>
<feature type="compositionally biased region" description="Polar residues" evidence="7">
    <location>
        <begin position="1193"/>
        <end position="1204"/>
    </location>
</feature>
<feature type="compositionally biased region" description="Polar residues" evidence="7">
    <location>
        <begin position="552"/>
        <end position="573"/>
    </location>
</feature>
<dbReference type="FunFam" id="3.40.50.1000:FF:000173">
    <property type="entry name" value="Membrane-associated phosphatidylinositol transfer protein 2"/>
    <property type="match status" value="1"/>
</dbReference>
<dbReference type="SMART" id="SM01127">
    <property type="entry name" value="DDHD"/>
    <property type="match status" value="1"/>
</dbReference>
<dbReference type="GO" id="GO:0071944">
    <property type="term" value="C:cell periphery"/>
    <property type="evidence" value="ECO:0007669"/>
    <property type="project" value="UniProtKB-ARBA"/>
</dbReference>
<dbReference type="SUPFAM" id="SSF56784">
    <property type="entry name" value="HAD-like"/>
    <property type="match status" value="1"/>
</dbReference>
<keyword evidence="9" id="KW-1185">Reference proteome</keyword>
<dbReference type="Gene3D" id="3.30.530.20">
    <property type="match status" value="1"/>
</dbReference>
<comment type="subcellular location">
    <subcellularLocation>
        <location evidence="1">Endomembrane system</location>
        <topology evidence="1">Peripheral membrane protein</topology>
    </subcellularLocation>
</comment>
<dbReference type="InterPro" id="IPR023214">
    <property type="entry name" value="HAD_sf"/>
</dbReference>
<evidence type="ECO:0000313" key="10">
    <source>
        <dbReference type="WBParaSite" id="Minc3s00853g18107"/>
    </source>
</evidence>
<dbReference type="Pfam" id="PF24695">
    <property type="entry name" value="PITM1-3"/>
    <property type="match status" value="1"/>
</dbReference>
<evidence type="ECO:0000256" key="6">
    <source>
        <dbReference type="SAM" id="Coils"/>
    </source>
</evidence>
<dbReference type="GO" id="GO:0046872">
    <property type="term" value="F:metal ion binding"/>
    <property type="evidence" value="ECO:0007669"/>
    <property type="project" value="InterPro"/>
</dbReference>
<dbReference type="Pfam" id="PF02862">
    <property type="entry name" value="DDHD"/>
    <property type="match status" value="1"/>
</dbReference>
<dbReference type="SUPFAM" id="SSF55961">
    <property type="entry name" value="Bet v1-like"/>
    <property type="match status" value="1"/>
</dbReference>
<dbReference type="Pfam" id="PF24694">
    <property type="entry name" value="LNS2_PITM1-3"/>
    <property type="match status" value="1"/>
</dbReference>
<sequence length="1204" mass="135103">MLIKEYRIPLPLTAEEYQIAQLFMIQKKSRLESSGVGSGVEIIKNEPYNDGPNGDSGQYTFKIYHIGNRIPVWIRNILPSSALEAHEESWNSYPYTRTRYSCPLISHFSVEVETKYLNDSGNSENVFNLSQDELKNRVIDVIDFVRDPISSHDYLGEEDPKIFKSIKTGRGPLNECWIENCTSNKLPLMCAYKLCKVEFKYWGLQTRGERWIHELALRGTMLRAHRQAWVWQDEWYNLKIEDIRKLENETKEYLAALMTPREEEGEEVEENKEELNLKNKLKKEKEENQQLSCSNSVSDIFFDCSDKFEEREEEEGQQSRTTLVRWSSELLLNEDDGEKSPPRTPRPSNNRFLLILVFHGDLFPTKSADSKITDTNTLRSTLESLISCHYSQLKGRINVQCVTCGSEFESLAHLLNSLSSSFGNFHPSIAQLLASDVCTFNACVSQSIITANKVFRNFLNSEAGRTFEDCGEGGEIFLVGDFIGGIILYEALARSMSSTTNKNNNEINNNNGLEVNYRTNRLNSHSSSPSVNKNNNNSSSNSRSKSPLSAAKQGNCSKENSVTTTNTSHSYSLSAGAADSPSIYSGGSSIFSFDNKKTQQQRRGCSPSPSVATVDKQSNKAALASRQASTNSSQEPSHFALARKTTEVSSDVLDFHPTAAFLLGCPLALLLTQRQLLDEHQNFSLACDQLYNLFYPLDLCGTRLEPVLNPNLAQLPAPKVPRYQRFHLLGDGNDIHFDAAGSATPMVWGSRRVDHELYCPPEMNTLPALALPNILHVSYWESKDVGAFILRTFLRFDDTPGLSTTNIKNLADFPPLNFQMPLSIWNRRRTRITKKKPEFVTTIKPNICLKNRINYYIFLQVANLAANHRANDLLVVADTEEQIVNARFCYGPMDLVALSQENVLVYVLPSGGEWTLRGMETTDKHGRLSIDLGKSLPVGIHHVRLIVQGDHTFLSVSIAVVLKGTPIVVFSIDGSLTASVSVTGRDPRLKPGAVDVVRFWQQQGYLIIYLTARPDMQQRLVSAWLATHNFPHGLLFFTPSLSTEPLKQKMLFMKHLTDIGLCVQAAYGSTKDIPVYSNAGLDPERIFRVGGGHRRKHTLDCVSLENGYSPHLHDLHSGRIEIAQPASYIVVGHSNLNNSFGIKIEEHSTLDTQNNSNNISTTTTTSIHQQQQRSPMQRTLSFGPRTGKYNCSKKISQTSSLSTN</sequence>
<evidence type="ECO:0000313" key="9">
    <source>
        <dbReference type="Proteomes" id="UP000887563"/>
    </source>
</evidence>
<name>A0A914M052_MELIC</name>
<dbReference type="GO" id="GO:0008525">
    <property type="term" value="F:phosphatidylcholine transporter activity"/>
    <property type="evidence" value="ECO:0007669"/>
    <property type="project" value="TreeGrafter"/>
</dbReference>
<evidence type="ECO:0000256" key="7">
    <source>
        <dbReference type="SAM" id="MobiDB-lite"/>
    </source>
</evidence>
<dbReference type="PRINTS" id="PR00391">
    <property type="entry name" value="PITRANSFER"/>
</dbReference>
<dbReference type="PROSITE" id="PS51043">
    <property type="entry name" value="DDHD"/>
    <property type="match status" value="1"/>
</dbReference>
<feature type="region of interest" description="Disordered" evidence="7">
    <location>
        <begin position="595"/>
        <end position="615"/>
    </location>
</feature>
<dbReference type="GO" id="GO:0031210">
    <property type="term" value="F:phosphatidylcholine binding"/>
    <property type="evidence" value="ECO:0007669"/>
    <property type="project" value="TreeGrafter"/>
</dbReference>